<dbReference type="PIRSF" id="PIRSF005644">
    <property type="entry name" value="Hdrgns_mtr_HypE"/>
    <property type="match status" value="1"/>
</dbReference>
<protein>
    <submittedName>
        <fullName evidence="4">Hydrogenase expression protein</fullName>
    </submittedName>
</protein>
<evidence type="ECO:0000313" key="4">
    <source>
        <dbReference type="EMBL" id="KXA99747.1"/>
    </source>
</evidence>
<keyword evidence="5" id="KW-1185">Reference proteome</keyword>
<dbReference type="PANTHER" id="PTHR30303">
    <property type="entry name" value="HYDROGENASE ISOENZYMES FORMATION PROTEIN HYPE"/>
    <property type="match status" value="1"/>
</dbReference>
<dbReference type="EMBL" id="LHXW01000026">
    <property type="protein sequence ID" value="KXA99747.1"/>
    <property type="molecule type" value="Genomic_DNA"/>
</dbReference>
<dbReference type="GO" id="GO:0051604">
    <property type="term" value="P:protein maturation"/>
    <property type="evidence" value="ECO:0007669"/>
    <property type="project" value="TreeGrafter"/>
</dbReference>
<dbReference type="Gene3D" id="3.90.650.10">
    <property type="entry name" value="PurM-like C-terminal domain"/>
    <property type="match status" value="1"/>
</dbReference>
<organism evidence="4 5">
    <name type="scientific">candidate division MSBL1 archaeon SCGC-AAA261C02</name>
    <dbReference type="NCBI Taxonomy" id="1698272"/>
    <lineage>
        <taxon>Archaea</taxon>
        <taxon>Methanobacteriati</taxon>
        <taxon>Methanobacteriota</taxon>
        <taxon>candidate division MSBL1</taxon>
    </lineage>
</organism>
<dbReference type="InterPro" id="IPR036921">
    <property type="entry name" value="PurM-like_N_sf"/>
</dbReference>
<feature type="domain" description="PurM-like C-terminal" evidence="3">
    <location>
        <begin position="166"/>
        <end position="315"/>
    </location>
</feature>
<reference evidence="4 5" key="1">
    <citation type="journal article" date="2016" name="Sci. Rep.">
        <title>Metabolic traits of an uncultured archaeal lineage -MSBL1- from brine pools of the Red Sea.</title>
        <authorList>
            <person name="Mwirichia R."/>
            <person name="Alam I."/>
            <person name="Rashid M."/>
            <person name="Vinu M."/>
            <person name="Ba-Alawi W."/>
            <person name="Anthony Kamau A."/>
            <person name="Kamanda Ngugi D."/>
            <person name="Goker M."/>
            <person name="Klenk H.P."/>
            <person name="Bajic V."/>
            <person name="Stingl U."/>
        </authorList>
    </citation>
    <scope>NUCLEOTIDE SEQUENCE [LARGE SCALE GENOMIC DNA]</scope>
    <source>
        <strain evidence="4">SCGC-AAA261C02</strain>
    </source>
</reference>
<dbReference type="InterPro" id="IPR010918">
    <property type="entry name" value="PurM-like_C_dom"/>
</dbReference>
<proteinExistence type="inferred from homology"/>
<dbReference type="NCBIfam" id="TIGR02124">
    <property type="entry name" value="hypE"/>
    <property type="match status" value="1"/>
</dbReference>
<dbReference type="Pfam" id="PF02769">
    <property type="entry name" value="AIRS_C"/>
    <property type="match status" value="1"/>
</dbReference>
<dbReference type="InterPro" id="IPR016188">
    <property type="entry name" value="PurM-like_N"/>
</dbReference>
<evidence type="ECO:0000256" key="1">
    <source>
        <dbReference type="ARBA" id="ARBA00006243"/>
    </source>
</evidence>
<accession>A0A133UZY4</accession>
<evidence type="ECO:0000259" key="2">
    <source>
        <dbReference type="Pfam" id="PF00586"/>
    </source>
</evidence>
<dbReference type="Pfam" id="PF00586">
    <property type="entry name" value="AIRS"/>
    <property type="match status" value="1"/>
</dbReference>
<dbReference type="Gene3D" id="3.30.1330.10">
    <property type="entry name" value="PurM-like, N-terminal domain"/>
    <property type="match status" value="1"/>
</dbReference>
<name>A0A133UZY4_9EURY</name>
<comment type="caution">
    <text evidence="4">The sequence shown here is derived from an EMBL/GenBank/DDBJ whole genome shotgun (WGS) entry which is preliminary data.</text>
</comment>
<dbReference type="Proteomes" id="UP000070520">
    <property type="component" value="Unassembled WGS sequence"/>
</dbReference>
<comment type="similarity">
    <text evidence="1">Belongs to the HypE family.</text>
</comment>
<feature type="domain" description="PurM-like N-terminal" evidence="2">
    <location>
        <begin position="43"/>
        <end position="154"/>
    </location>
</feature>
<dbReference type="InterPro" id="IPR036676">
    <property type="entry name" value="PurM-like_C_sf"/>
</dbReference>
<gene>
    <name evidence="4" type="ORF">AKJ42_02580</name>
</gene>
<dbReference type="PATRIC" id="fig|1698272.3.peg.378"/>
<dbReference type="SUPFAM" id="SSF56042">
    <property type="entry name" value="PurM C-terminal domain-like"/>
    <property type="match status" value="1"/>
</dbReference>
<dbReference type="PANTHER" id="PTHR30303:SF0">
    <property type="entry name" value="CARBAMOYL DEHYDRATASE HYPE"/>
    <property type="match status" value="1"/>
</dbReference>
<dbReference type="CDD" id="cd02197">
    <property type="entry name" value="HypE"/>
    <property type="match status" value="1"/>
</dbReference>
<dbReference type="SUPFAM" id="SSF55326">
    <property type="entry name" value="PurM N-terminal domain-like"/>
    <property type="match status" value="1"/>
</dbReference>
<dbReference type="InterPro" id="IPR011854">
    <property type="entry name" value="HypE"/>
</dbReference>
<dbReference type="AlphaFoldDB" id="A0A133UZY4"/>
<evidence type="ECO:0000313" key="5">
    <source>
        <dbReference type="Proteomes" id="UP000070520"/>
    </source>
</evidence>
<sequence length="338" mass="35559">MSEDKISLKHGAGGTAMMKLVKEVVLKEITQKNQGSIGLDELDDGATIEVGDKTLVFTTDSHTINPIFFPGGDIGRLAIAGTVNDLAVMGGKPIAMACAIVFREGFLVDDFRKICKSIEATAREVEVSTVTGDTKVVERDALDEVIITTTGVGLANDLKTDSQLTPGDSIIVTGTIGDHETAILSHREGIKIKGEIKSDVAPIWKTIEAALKAGRVSAMKDPTRGGIAGALNELASKSNVGITLNEDDIPISNPVRNIDEMLGIDPLVLTNEGKAIIGVNGEDCDSVLEAVKKTKYGKNAQVIGEVTEEHPGKVALKTSVGGQRLVRATIGAPAPRIC</sequence>
<evidence type="ECO:0000259" key="3">
    <source>
        <dbReference type="Pfam" id="PF02769"/>
    </source>
</evidence>